<comment type="similarity">
    <text evidence="1">Belongs to the bactofilin family.</text>
</comment>
<dbReference type="InterPro" id="IPR007607">
    <property type="entry name" value="BacA/B"/>
</dbReference>
<keyword evidence="3" id="KW-1185">Reference proteome</keyword>
<evidence type="ECO:0000313" key="2">
    <source>
        <dbReference type="EMBL" id="MZR21380.1"/>
    </source>
</evidence>
<sequence>MFSGNSKSEPKASRTNTMPSIIADNLSIEGNLFSEGEIQIDGQVTGDVQAKTLTIGQNAMITGDINAGTLIIRGAVHGSLKGEEITVTSTATVKGDIIHASLSIEPGAKIDGHLKHSDNPRDLPDTVTFLDKSEAASAEK</sequence>
<name>A0A845MDD5_9PROT</name>
<dbReference type="Pfam" id="PF04519">
    <property type="entry name" value="Bactofilin"/>
    <property type="match status" value="1"/>
</dbReference>
<dbReference type="EMBL" id="WTVA01000001">
    <property type="protein sequence ID" value="MZR21380.1"/>
    <property type="molecule type" value="Genomic_DNA"/>
</dbReference>
<evidence type="ECO:0000256" key="1">
    <source>
        <dbReference type="ARBA" id="ARBA00044755"/>
    </source>
</evidence>
<reference evidence="2 3" key="1">
    <citation type="journal article" date="2014" name="Int. J. Syst. Evol. Microbiol.">
        <title>Sneathiella chungangensis sp. nov., isolated from a marine sand, and emended description of the genus Sneathiella.</title>
        <authorList>
            <person name="Siamphan C."/>
            <person name="Kim H."/>
            <person name="Lee J.S."/>
            <person name="Kim W."/>
        </authorList>
    </citation>
    <scope>NUCLEOTIDE SEQUENCE [LARGE SCALE GENOMIC DNA]</scope>
    <source>
        <strain evidence="2 3">KCTC 32476</strain>
    </source>
</reference>
<dbReference type="OrthoDB" id="5738271at2"/>
<comment type="caution">
    <text evidence="2">The sequence shown here is derived from an EMBL/GenBank/DDBJ whole genome shotgun (WGS) entry which is preliminary data.</text>
</comment>
<proteinExistence type="inferred from homology"/>
<dbReference type="RefSeq" id="WP_161337780.1">
    <property type="nucleotide sequence ID" value="NZ_JBHSDG010000002.1"/>
</dbReference>
<dbReference type="PANTHER" id="PTHR35024:SF4">
    <property type="entry name" value="POLYMER-FORMING CYTOSKELETAL PROTEIN"/>
    <property type="match status" value="1"/>
</dbReference>
<dbReference type="PANTHER" id="PTHR35024">
    <property type="entry name" value="HYPOTHETICAL CYTOSOLIC PROTEIN"/>
    <property type="match status" value="1"/>
</dbReference>
<accession>A0A845MDD5</accession>
<evidence type="ECO:0000313" key="3">
    <source>
        <dbReference type="Proteomes" id="UP000445696"/>
    </source>
</evidence>
<organism evidence="2 3">
    <name type="scientific">Sneathiella chungangensis</name>
    <dbReference type="NCBI Taxonomy" id="1418234"/>
    <lineage>
        <taxon>Bacteria</taxon>
        <taxon>Pseudomonadati</taxon>
        <taxon>Pseudomonadota</taxon>
        <taxon>Alphaproteobacteria</taxon>
        <taxon>Sneathiellales</taxon>
        <taxon>Sneathiellaceae</taxon>
        <taxon>Sneathiella</taxon>
    </lineage>
</organism>
<protein>
    <submittedName>
        <fullName evidence="2">Polymer-forming cytoskeletal protein</fullName>
    </submittedName>
</protein>
<gene>
    <name evidence="2" type="ORF">GQF03_03460</name>
</gene>
<dbReference type="Proteomes" id="UP000445696">
    <property type="component" value="Unassembled WGS sequence"/>
</dbReference>
<dbReference type="AlphaFoldDB" id="A0A845MDD5"/>